<dbReference type="SMART" id="SM00283">
    <property type="entry name" value="MA"/>
    <property type="match status" value="1"/>
</dbReference>
<evidence type="ECO:0000259" key="4">
    <source>
        <dbReference type="PROSITE" id="PS50111"/>
    </source>
</evidence>
<organism evidence="5 6">
    <name type="scientific">Bosea vestrisii</name>
    <dbReference type="NCBI Taxonomy" id="151416"/>
    <lineage>
        <taxon>Bacteria</taxon>
        <taxon>Pseudomonadati</taxon>
        <taxon>Pseudomonadota</taxon>
        <taxon>Alphaproteobacteria</taxon>
        <taxon>Hyphomicrobiales</taxon>
        <taxon>Boseaceae</taxon>
        <taxon>Bosea</taxon>
    </lineage>
</organism>
<evidence type="ECO:0000256" key="3">
    <source>
        <dbReference type="SAM" id="Phobius"/>
    </source>
</evidence>
<feature type="transmembrane region" description="Helical" evidence="3">
    <location>
        <begin position="148"/>
        <end position="165"/>
    </location>
</feature>
<evidence type="ECO:0000256" key="1">
    <source>
        <dbReference type="ARBA" id="ARBA00023224"/>
    </source>
</evidence>
<keyword evidence="6" id="KW-1185">Reference proteome</keyword>
<keyword evidence="3" id="KW-1133">Transmembrane helix</keyword>
<proteinExistence type="predicted"/>
<name>A0ABW0H218_9HYPH</name>
<feature type="transmembrane region" description="Helical" evidence="3">
    <location>
        <begin position="20"/>
        <end position="39"/>
    </location>
</feature>
<feature type="domain" description="Methyl-accepting transducer" evidence="4">
    <location>
        <begin position="218"/>
        <end position="454"/>
    </location>
</feature>
<feature type="transmembrane region" description="Helical" evidence="3">
    <location>
        <begin position="102"/>
        <end position="128"/>
    </location>
</feature>
<evidence type="ECO:0000256" key="2">
    <source>
        <dbReference type="PROSITE-ProRule" id="PRU00284"/>
    </source>
</evidence>
<accession>A0ABW0H218</accession>
<feature type="transmembrane region" description="Helical" evidence="3">
    <location>
        <begin position="70"/>
        <end position="90"/>
    </location>
</feature>
<comment type="caution">
    <text evidence="5">The sequence shown here is derived from an EMBL/GenBank/DDBJ whole genome shotgun (WGS) entry which is preliminary data.</text>
</comment>
<dbReference type="PANTHER" id="PTHR32089">
    <property type="entry name" value="METHYL-ACCEPTING CHEMOTAXIS PROTEIN MCPB"/>
    <property type="match status" value="1"/>
</dbReference>
<keyword evidence="3" id="KW-0812">Transmembrane</keyword>
<dbReference type="RefSeq" id="WP_377006010.1">
    <property type="nucleotide sequence ID" value="NZ_JBHSLV010000002.1"/>
</dbReference>
<dbReference type="SUPFAM" id="SSF58104">
    <property type="entry name" value="Methyl-accepting chemotaxis protein (MCP) signaling domain"/>
    <property type="match status" value="1"/>
</dbReference>
<reference evidence="6" key="1">
    <citation type="journal article" date="2019" name="Int. J. Syst. Evol. Microbiol.">
        <title>The Global Catalogue of Microorganisms (GCM) 10K type strain sequencing project: providing services to taxonomists for standard genome sequencing and annotation.</title>
        <authorList>
            <consortium name="The Broad Institute Genomics Platform"/>
            <consortium name="The Broad Institute Genome Sequencing Center for Infectious Disease"/>
            <person name="Wu L."/>
            <person name="Ma J."/>
        </authorList>
    </citation>
    <scope>NUCLEOTIDE SEQUENCE [LARGE SCALE GENOMIC DNA]</scope>
    <source>
        <strain evidence="6">CGMCC 1.16326</strain>
    </source>
</reference>
<feature type="transmembrane region" description="Helical" evidence="3">
    <location>
        <begin position="46"/>
        <end position="64"/>
    </location>
</feature>
<dbReference type="PROSITE" id="PS50111">
    <property type="entry name" value="CHEMOTAXIS_TRANSDUC_2"/>
    <property type="match status" value="1"/>
</dbReference>
<dbReference type="InterPro" id="IPR004089">
    <property type="entry name" value="MCPsignal_dom"/>
</dbReference>
<sequence>MQTDSAATYLTQLRLRVGGALTLLLWLFVPATMLAWLAVGGAGPLTPLLIAIGSAAFATLAWRHSPTGTATQIILSLSSTGSALAFTYALKGASWHEVSDSVLLIMLTLSAGWCAWQPLVATAIMALGHGNLIGALLSRPGLSVPGDALFFACVLLQLGLLLWIIRQQSRTLEAAGDMANEARRDATAQAEELHQAQLRDMAREAARRKTTQDIVAGFNTQFVATLDTVLQDIRDLRGRAASLNEIADIANGEVTAVASTSEESSRNVADVATATEQLSTAITAIDRQLATSQALVAEMNGCARTTAGSVDVLDQSVQRIDGIVALIRGIAEQTNLLALNATIEAARAGDAGKGFAVVAAEVKSLSHQTALATQDIAGQIAEIKQATSGVVETIARLTAGMADMDERTISIAAALEEQGQMTHVISRSIAEVATGTEYLAQTTNNIRGSANQTHEVASAVLASTTALEGKAEELESAVHQFLQRVSAA</sequence>
<dbReference type="Proteomes" id="UP001596104">
    <property type="component" value="Unassembled WGS sequence"/>
</dbReference>
<evidence type="ECO:0000313" key="6">
    <source>
        <dbReference type="Proteomes" id="UP001596104"/>
    </source>
</evidence>
<keyword evidence="3" id="KW-0472">Membrane</keyword>
<evidence type="ECO:0000313" key="5">
    <source>
        <dbReference type="EMBL" id="MFC5391238.1"/>
    </source>
</evidence>
<dbReference type="EMBL" id="JBHSLV010000002">
    <property type="protein sequence ID" value="MFC5391238.1"/>
    <property type="molecule type" value="Genomic_DNA"/>
</dbReference>
<keyword evidence="1 2" id="KW-0807">Transducer</keyword>
<dbReference type="PANTHER" id="PTHR32089:SF112">
    <property type="entry name" value="LYSOZYME-LIKE PROTEIN-RELATED"/>
    <property type="match status" value="1"/>
</dbReference>
<dbReference type="Gene3D" id="1.10.287.950">
    <property type="entry name" value="Methyl-accepting chemotaxis protein"/>
    <property type="match status" value="1"/>
</dbReference>
<gene>
    <name evidence="5" type="ORF">ACFPPC_01120</name>
</gene>
<dbReference type="Pfam" id="PF00015">
    <property type="entry name" value="MCPsignal"/>
    <property type="match status" value="1"/>
</dbReference>
<protein>
    <submittedName>
        <fullName evidence="5">Methyl-accepting chemotaxis protein</fullName>
    </submittedName>
</protein>